<dbReference type="Gene3D" id="2.60.40.10">
    <property type="entry name" value="Immunoglobulins"/>
    <property type="match status" value="1"/>
</dbReference>
<dbReference type="Gene3D" id="2.60.120.260">
    <property type="entry name" value="Galactose-binding domain-like"/>
    <property type="match status" value="1"/>
</dbReference>
<gene>
    <name evidence="3" type="ORF">IAA73_08455</name>
</gene>
<evidence type="ECO:0000259" key="2">
    <source>
        <dbReference type="PROSITE" id="PS50853"/>
    </source>
</evidence>
<keyword evidence="1" id="KW-0732">Signal</keyword>
<dbReference type="SUPFAM" id="SSF49265">
    <property type="entry name" value="Fibronectin type III"/>
    <property type="match status" value="1"/>
</dbReference>
<dbReference type="EMBL" id="JADIMG010000079">
    <property type="protein sequence ID" value="MBO8460346.1"/>
    <property type="molecule type" value="Genomic_DNA"/>
</dbReference>
<proteinExistence type="predicted"/>
<feature type="signal peptide" evidence="1">
    <location>
        <begin position="1"/>
        <end position="21"/>
    </location>
</feature>
<reference evidence="3" key="2">
    <citation type="journal article" date="2021" name="PeerJ">
        <title>Extensive microbial diversity within the chicken gut microbiome revealed by metagenomics and culture.</title>
        <authorList>
            <person name="Gilroy R."/>
            <person name="Ravi A."/>
            <person name="Getino M."/>
            <person name="Pursley I."/>
            <person name="Horton D.L."/>
            <person name="Alikhan N.F."/>
            <person name="Baker D."/>
            <person name="Gharbi K."/>
            <person name="Hall N."/>
            <person name="Watson M."/>
            <person name="Adriaenssens E.M."/>
            <person name="Foster-Nyarko E."/>
            <person name="Jarju S."/>
            <person name="Secka A."/>
            <person name="Antonio M."/>
            <person name="Oren A."/>
            <person name="Chaudhuri R.R."/>
            <person name="La Ragione R."/>
            <person name="Hildebrand F."/>
            <person name="Pallen M.J."/>
        </authorList>
    </citation>
    <scope>NUCLEOTIDE SEQUENCE</scope>
    <source>
        <strain evidence="3">G3-3990</strain>
    </source>
</reference>
<evidence type="ECO:0000256" key="1">
    <source>
        <dbReference type="SAM" id="SignalP"/>
    </source>
</evidence>
<dbReference type="CDD" id="cd00063">
    <property type="entry name" value="FN3"/>
    <property type="match status" value="1"/>
</dbReference>
<dbReference type="InterPro" id="IPR003961">
    <property type="entry name" value="FN3_dom"/>
</dbReference>
<sequence length="1155" mass="129186">MRKNILFNIVLLLTLPFLLSSQTTTLPYFCGFEDDAENANWTLNPVTGTNIQIPNKWFIGEAAAQMGLHSLYISGDEGMTNSYVAQNVAAVYAYREFTLPAGQTHTISFHYRSLGNSRCNLYVCWVPTNIRLNSTTAGSLPTWVQTNLVEEITIEQGSDWRIATGQIPQTATTTPRRLVFIWANGTDASILPPSAAIDNIQIVAGESTPPSFITAEVTDGTNVTVEWQGNNERYELLYSRYGDSTTDTITNISETSVDIENMQDGVYEFWVRGVNPTTGEMTAWAFSNTLIVYDASNYCIDYMNLDAATCRTLSIPNGHPITPNYETESNIIKTNGKVDYGFRSNRSRHTLHYLPEEKDPNTNYQLTTTPPDGSELAAVRLGNWHVAAPPGGTAAYTEGEDITYEMNITPGSKQILLLKYSVVLMDPNDDTHTDNGKPRFIIQILDRWGDMLDEVCGFADFSAGVNTEGWHSTKQPDINGTIRDVYYKDWTTLGINLSEYSGRIQIRLMTSDCNLSGHYGYGYFTLNCQEATIEGVSCNGGGDQGVSAPIGFNYEWSPKYPDENEWWEDYNNGNNIVCTDRTFFPSEQDTCTYTCRLISLENESCELDLDVSLMPLLPHSDISAFHMPDTCANLVRINNNSYVMRGNEMTNQKPETYYWDFGEGAEPRTSQSSAETIWVKYPQEGGMKTITLKTGLSNDECTDSISYELFVPAIGDRDTTIYRYICPNGGRTTLLGHTFREAVDTILHTQTIAGCDSAIHLIVEEIEHKIIEMDTLICYGDSIYLDYNGMPWYLPGEYQTTLKAEGGCDSITIKCNLRRMPEMKFNVSYERSNEAPKSFDLVIEDLTEGEGTRTIVRDGDPSLSLTGLKPGTYQLTMIDSLGCEKNITYDLNPPRVQCKIGEIGLVCGDDEYFYLPFEVLEGVVDFCSIQYSDAAKAVGFTDEEIIPETDMLELTLPQTTPPIPIDEYSFDLIIEDLSYDEPQTENVRFTLSYPSSIIAQKWNDVLAIYNEDYNGYNDNFDQFLWYKNDQAMTNETNAYIYLGEGNVFGGSDTYYVELRRVSDGKVFRTCPITPKATPNNSISIYPSPARSSATVQLTGVDEDAEVSIIDITGESVTTQNISGDAPYFKAPQKQGIYIVKVKTANAIESLKLLVY</sequence>
<dbReference type="InterPro" id="IPR026444">
    <property type="entry name" value="Secre_tail"/>
</dbReference>
<evidence type="ECO:0000313" key="3">
    <source>
        <dbReference type="EMBL" id="MBO8460346.1"/>
    </source>
</evidence>
<dbReference type="Proteomes" id="UP000823641">
    <property type="component" value="Unassembled WGS sequence"/>
</dbReference>
<dbReference type="PROSITE" id="PS50853">
    <property type="entry name" value="FN3"/>
    <property type="match status" value="1"/>
</dbReference>
<protein>
    <submittedName>
        <fullName evidence="3">T9SS type A sorting domain-containing protein</fullName>
    </submittedName>
</protein>
<dbReference type="InterPro" id="IPR013783">
    <property type="entry name" value="Ig-like_fold"/>
</dbReference>
<organism evidence="3 4">
    <name type="scientific">Candidatus Gallipaludibacter merdavium</name>
    <dbReference type="NCBI Taxonomy" id="2840839"/>
    <lineage>
        <taxon>Bacteria</taxon>
        <taxon>Pseudomonadati</taxon>
        <taxon>Bacteroidota</taxon>
        <taxon>Bacteroidia</taxon>
        <taxon>Bacteroidales</taxon>
        <taxon>Candidatus Gallipaludibacter</taxon>
    </lineage>
</organism>
<dbReference type="AlphaFoldDB" id="A0A9D9HV23"/>
<reference evidence="3" key="1">
    <citation type="submission" date="2020-10" db="EMBL/GenBank/DDBJ databases">
        <authorList>
            <person name="Gilroy R."/>
        </authorList>
    </citation>
    <scope>NUCLEOTIDE SEQUENCE</scope>
    <source>
        <strain evidence="3">G3-3990</strain>
    </source>
</reference>
<dbReference type="NCBIfam" id="TIGR04183">
    <property type="entry name" value="Por_Secre_tail"/>
    <property type="match status" value="1"/>
</dbReference>
<feature type="domain" description="Fibronectin type-III" evidence="2">
    <location>
        <begin position="209"/>
        <end position="295"/>
    </location>
</feature>
<feature type="chain" id="PRO_5038868664" evidence="1">
    <location>
        <begin position="22"/>
        <end position="1155"/>
    </location>
</feature>
<name>A0A9D9HV23_9BACT</name>
<dbReference type="InterPro" id="IPR036116">
    <property type="entry name" value="FN3_sf"/>
</dbReference>
<accession>A0A9D9HV23</accession>
<evidence type="ECO:0000313" key="4">
    <source>
        <dbReference type="Proteomes" id="UP000823641"/>
    </source>
</evidence>
<comment type="caution">
    <text evidence="3">The sequence shown here is derived from an EMBL/GenBank/DDBJ whole genome shotgun (WGS) entry which is preliminary data.</text>
</comment>